<reference evidence="15 16" key="1">
    <citation type="submission" date="2017-05" db="EMBL/GenBank/DDBJ databases">
        <title>Draft genome sequence of Elsinoe australis.</title>
        <authorList>
            <person name="Cheng Q."/>
        </authorList>
    </citation>
    <scope>NUCLEOTIDE SEQUENCE [LARGE SCALE GENOMIC DNA]</scope>
    <source>
        <strain evidence="15 16">NL1</strain>
    </source>
</reference>
<keyword evidence="5" id="KW-0325">Glycoprotein</keyword>
<dbReference type="EMBL" id="NHZQ01000412">
    <property type="protein sequence ID" value="PSK37363.1"/>
    <property type="molecule type" value="Genomic_DNA"/>
</dbReference>
<dbReference type="Pfam" id="PF00723">
    <property type="entry name" value="Glyco_hydro_15"/>
    <property type="match status" value="1"/>
</dbReference>
<evidence type="ECO:0000256" key="12">
    <source>
        <dbReference type="SAM" id="MobiDB-lite"/>
    </source>
</evidence>
<dbReference type="OrthoDB" id="6123450at2759"/>
<dbReference type="GO" id="GO:2001070">
    <property type="term" value="F:starch binding"/>
    <property type="evidence" value="ECO:0007669"/>
    <property type="project" value="InterPro"/>
</dbReference>
<dbReference type="InterPro" id="IPR008291">
    <property type="entry name" value="Glucoamylase_SBD"/>
</dbReference>
<proteinExistence type="inferred from homology"/>
<feature type="region of interest" description="Disordered" evidence="12">
    <location>
        <begin position="486"/>
        <end position="513"/>
    </location>
</feature>
<dbReference type="PROSITE" id="PS00820">
    <property type="entry name" value="GLUCOAMYLASE"/>
    <property type="match status" value="1"/>
</dbReference>
<dbReference type="FunFam" id="2.60.40.10:FF:000552">
    <property type="entry name" value="Related to glucoamylase"/>
    <property type="match status" value="1"/>
</dbReference>
<evidence type="ECO:0000313" key="15">
    <source>
        <dbReference type="EMBL" id="PSK37363.1"/>
    </source>
</evidence>
<dbReference type="PRINTS" id="PR00736">
    <property type="entry name" value="GLHYDRLASE15"/>
</dbReference>
<dbReference type="PANTHER" id="PTHR31616">
    <property type="entry name" value="TREHALASE"/>
    <property type="match status" value="1"/>
</dbReference>
<evidence type="ECO:0000256" key="7">
    <source>
        <dbReference type="ARBA" id="ARBA00023295"/>
    </source>
</evidence>
<keyword evidence="6 9" id="KW-0119">Carbohydrate metabolism</keyword>
<feature type="signal peptide" evidence="13">
    <location>
        <begin position="1"/>
        <end position="16"/>
    </location>
</feature>
<dbReference type="Gene3D" id="1.50.10.10">
    <property type="match status" value="1"/>
</dbReference>
<evidence type="ECO:0000256" key="9">
    <source>
        <dbReference type="PIRNR" id="PIRNR001031"/>
    </source>
</evidence>
<protein>
    <recommendedName>
        <fullName evidence="9">Glucoamylase</fullName>
        <ecNumber evidence="9">3.2.1.3</ecNumber>
    </recommendedName>
    <alternativeName>
        <fullName evidence="9">1,4-alpha-D-glucan glucohydrolase</fullName>
    </alternativeName>
    <alternativeName>
        <fullName evidence="9">Glucan 1,4-alpha-glucosidase</fullName>
    </alternativeName>
</protein>
<accession>A0A2P7YN17</accession>
<dbReference type="AlphaFoldDB" id="A0A2P7YN17"/>
<name>A0A2P7YN17_9PEZI</name>
<keyword evidence="8 9" id="KW-0624">Polysaccharide degradation</keyword>
<evidence type="ECO:0000259" key="14">
    <source>
        <dbReference type="PROSITE" id="PS51166"/>
    </source>
</evidence>
<dbReference type="STRING" id="40998.A0A2P7YN17"/>
<evidence type="ECO:0000256" key="13">
    <source>
        <dbReference type="SAM" id="SignalP"/>
    </source>
</evidence>
<dbReference type="InterPro" id="IPR000165">
    <property type="entry name" value="Glucoamylase"/>
</dbReference>
<evidence type="ECO:0000313" key="16">
    <source>
        <dbReference type="Proteomes" id="UP000243723"/>
    </source>
</evidence>
<keyword evidence="4 9" id="KW-0378">Hydrolase</keyword>
<dbReference type="PIRSF" id="PIRSF001031">
    <property type="entry name" value="Glu-a-glcsd_SBD"/>
    <property type="match status" value="1"/>
</dbReference>
<dbReference type="InterPro" id="IPR011613">
    <property type="entry name" value="GH15-like"/>
</dbReference>
<dbReference type="InterPro" id="IPR008928">
    <property type="entry name" value="6-hairpin_glycosidase_sf"/>
</dbReference>
<evidence type="ECO:0000256" key="3">
    <source>
        <dbReference type="ARBA" id="ARBA00022729"/>
    </source>
</evidence>
<dbReference type="PANTHER" id="PTHR31616:SF12">
    <property type="entry name" value="GLUCOAMYLASE"/>
    <property type="match status" value="1"/>
</dbReference>
<feature type="domain" description="CBM20" evidence="14">
    <location>
        <begin position="515"/>
        <end position="621"/>
    </location>
</feature>
<evidence type="ECO:0000256" key="11">
    <source>
        <dbReference type="PIRSR" id="PIRSR001031-2"/>
    </source>
</evidence>
<feature type="binding site" evidence="11">
    <location>
        <position position="147"/>
    </location>
    <ligand>
        <name>substrate</name>
    </ligand>
</feature>
<keyword evidence="16" id="KW-1185">Reference proteome</keyword>
<dbReference type="GO" id="GO:0000324">
    <property type="term" value="C:fungal-type vacuole"/>
    <property type="evidence" value="ECO:0007669"/>
    <property type="project" value="TreeGrafter"/>
</dbReference>
<dbReference type="GO" id="GO:0004339">
    <property type="term" value="F:glucan 1,4-alpha-glucosidase activity"/>
    <property type="evidence" value="ECO:0007669"/>
    <property type="project" value="UniProtKB-EC"/>
</dbReference>
<dbReference type="CDD" id="cd05811">
    <property type="entry name" value="CBM20_glucoamylase"/>
    <property type="match status" value="1"/>
</dbReference>
<keyword evidence="3 13" id="KW-0732">Signal</keyword>
<dbReference type="Proteomes" id="UP000243723">
    <property type="component" value="Unassembled WGS sequence"/>
</dbReference>
<organism evidence="15 16">
    <name type="scientific">Elsinoe australis</name>
    <dbReference type="NCBI Taxonomy" id="40998"/>
    <lineage>
        <taxon>Eukaryota</taxon>
        <taxon>Fungi</taxon>
        <taxon>Dikarya</taxon>
        <taxon>Ascomycota</taxon>
        <taxon>Pezizomycotina</taxon>
        <taxon>Dothideomycetes</taxon>
        <taxon>Dothideomycetidae</taxon>
        <taxon>Myriangiales</taxon>
        <taxon>Elsinoaceae</taxon>
        <taxon>Elsinoe</taxon>
    </lineage>
</organism>
<comment type="catalytic activity">
    <reaction evidence="1 9">
        <text>Hydrolysis of terminal (1-&gt;4)-linked alpha-D-glucose residues successively from non-reducing ends of the chains with release of beta-D-glucose.</text>
        <dbReference type="EC" id="3.2.1.3"/>
    </reaction>
</comment>
<dbReference type="PROSITE" id="PS51166">
    <property type="entry name" value="CBM20"/>
    <property type="match status" value="1"/>
</dbReference>
<comment type="similarity">
    <text evidence="2 9">Belongs to the glycosyl hydrolase 15 family.</text>
</comment>
<dbReference type="SUPFAM" id="SSF49452">
    <property type="entry name" value="Starch-binding domain-like"/>
    <property type="match status" value="1"/>
</dbReference>
<evidence type="ECO:0000256" key="5">
    <source>
        <dbReference type="ARBA" id="ARBA00023180"/>
    </source>
</evidence>
<dbReference type="SUPFAM" id="SSF48208">
    <property type="entry name" value="Six-hairpin glycosidases"/>
    <property type="match status" value="1"/>
</dbReference>
<gene>
    <name evidence="15" type="ORF">B9Z65_2105</name>
</gene>
<comment type="caution">
    <text evidence="15">The sequence shown here is derived from an EMBL/GenBank/DDBJ whole genome shotgun (WGS) entry which is preliminary data.</text>
</comment>
<evidence type="ECO:0000256" key="10">
    <source>
        <dbReference type="PIRSR" id="PIRSR001031-1"/>
    </source>
</evidence>
<dbReference type="InterPro" id="IPR046966">
    <property type="entry name" value="Glucoamylase_active_site"/>
</dbReference>
<evidence type="ECO:0000256" key="2">
    <source>
        <dbReference type="ARBA" id="ARBA00006188"/>
    </source>
</evidence>
<feature type="active site" description="Proton donor" evidence="10">
    <location>
        <position position="206"/>
    </location>
</feature>
<evidence type="ECO:0000256" key="8">
    <source>
        <dbReference type="ARBA" id="ARBA00023326"/>
    </source>
</evidence>
<dbReference type="InterPro" id="IPR013783">
    <property type="entry name" value="Ig-like_fold"/>
</dbReference>
<feature type="chain" id="PRO_5015170717" description="Glucoamylase" evidence="13">
    <location>
        <begin position="17"/>
        <end position="621"/>
    </location>
</feature>
<evidence type="ECO:0000256" key="4">
    <source>
        <dbReference type="ARBA" id="ARBA00022801"/>
    </source>
</evidence>
<dbReference type="FunFam" id="1.50.10.10:FF:000018">
    <property type="entry name" value="Glucoamylase"/>
    <property type="match status" value="1"/>
</dbReference>
<dbReference type="InterPro" id="IPR013784">
    <property type="entry name" value="Carb-bd-like_fold"/>
</dbReference>
<evidence type="ECO:0000256" key="6">
    <source>
        <dbReference type="ARBA" id="ARBA00023277"/>
    </source>
</evidence>
<feature type="active site" description="Proton donor" evidence="10">
    <location>
        <position position="203"/>
    </location>
</feature>
<evidence type="ECO:0000256" key="1">
    <source>
        <dbReference type="ARBA" id="ARBA00001863"/>
    </source>
</evidence>
<dbReference type="EC" id="3.2.1.3" evidence="9"/>
<dbReference type="Pfam" id="PF00686">
    <property type="entry name" value="CBM_20"/>
    <property type="match status" value="1"/>
</dbReference>
<dbReference type="GO" id="GO:0000272">
    <property type="term" value="P:polysaccharide catabolic process"/>
    <property type="evidence" value="ECO:0007669"/>
    <property type="project" value="UniProtKB-KW"/>
</dbReference>
<dbReference type="InterPro" id="IPR002044">
    <property type="entry name" value="CBM20"/>
</dbReference>
<dbReference type="SMART" id="SM01065">
    <property type="entry name" value="CBM_2"/>
    <property type="match status" value="1"/>
</dbReference>
<sequence length="621" mass="66358">MKLLGSLSILLGLSAAAPAPELLVPRATGALSSWIPFQSARAYQGVLDNIGTTGSKVAGAGSGVVVASPSKSNPDYFYTWTRDSALVFKALIDQYIAGKTELEGQIQNYISGIARLQQVSNPSGQLCTGGLGEPKFYVDDTQFTGAWGRPQRDGPALRATALIAYARALLASGRTALVSNIIWPIVQNDLTYVTQYWNQTGFDLWEEVNSSSFFTTAVQYRALVEGSWLASQVGSSCTNCDSQAPNVLCFLQSYWTGSYIRSNTGGGRSGRDANSILTSIHMFDKAASCDSATFQPCSERALANHKVVTDSFRSIYTINSGIAQGTGVAVGRYPEDSYYNGNPWYLATFAAAEQLYDAVYTWKRLGSLSITSTSLAFFRDIYPSAAVGTYASTTTQFTTITAAALTYADTYLQNAQRYTPQSGALAEQYDRNNGNPLSASDLTWSYAAFLTAVQARNNVMPDSWGAANARVPSSCSSGSASGPCKAATNTNWGNPGTPSTTTTAPGSPTTTNAPCASPSLTVVTFNEIATTVYGENIFLTGSIPELGSWDTTKAVALSADKYTSSNNLWYASVSLAAGGSFQYKYFRKSSAGVVKWESDPNRSYTVPRNCDGKAVVNDSFR</sequence>
<dbReference type="InterPro" id="IPR012341">
    <property type="entry name" value="6hp_glycosidase-like_sf"/>
</dbReference>
<dbReference type="InterPro" id="IPR034836">
    <property type="entry name" value="CBM20_glucoamylase"/>
</dbReference>
<dbReference type="Gene3D" id="2.60.40.10">
    <property type="entry name" value="Immunoglobulins"/>
    <property type="match status" value="1"/>
</dbReference>
<keyword evidence="7 9" id="KW-0326">Glycosidase</keyword>